<dbReference type="EMBL" id="CM001440">
    <property type="protein sequence ID" value="EHR62045.1"/>
    <property type="molecule type" value="Genomic_DNA"/>
</dbReference>
<dbReference type="Gene3D" id="3.40.50.880">
    <property type="match status" value="1"/>
</dbReference>
<keyword evidence="2" id="KW-0238">DNA-binding</keyword>
<dbReference type="InterPro" id="IPR029062">
    <property type="entry name" value="Class_I_gatase-like"/>
</dbReference>
<sequence>MKTIAFVTYPGLTALDLVGPLQVLDPLSAFRPDEYRTVVVGEHTDPMPSDNAALRVAASHTFEEVPDPFAVVVPGGMVSTIEAMSDEKLLAYLRRAGETAETLASVCTGSLVLGAAGLLEDREATTHWAFLDLLEAFGAKPVAKRWVADGRAFTAAGVAAGIDAALHLVATLAGEDVARQVQFGIEYDPQPPFGPLNWEDAPRDMWQAWRATTLKEGTADAPELARRLGVTSA</sequence>
<organism evidence="2 3">
    <name type="scientific">Saccharomonospora cyanea NA-134</name>
    <dbReference type="NCBI Taxonomy" id="882082"/>
    <lineage>
        <taxon>Bacteria</taxon>
        <taxon>Bacillati</taxon>
        <taxon>Actinomycetota</taxon>
        <taxon>Actinomycetes</taxon>
        <taxon>Pseudonocardiales</taxon>
        <taxon>Pseudonocardiaceae</taxon>
        <taxon>Saccharomonospora</taxon>
    </lineage>
</organism>
<dbReference type="Pfam" id="PF01965">
    <property type="entry name" value="DJ-1_PfpI"/>
    <property type="match status" value="1"/>
</dbReference>
<dbReference type="AlphaFoldDB" id="H5XMS0"/>
<dbReference type="eggNOG" id="COG4977">
    <property type="taxonomic scope" value="Bacteria"/>
</dbReference>
<dbReference type="SUPFAM" id="SSF52317">
    <property type="entry name" value="Class I glutamine amidotransferase-like"/>
    <property type="match status" value="1"/>
</dbReference>
<dbReference type="HOGENOM" id="CLU_000445_44_1_11"/>
<keyword evidence="3" id="KW-1185">Reference proteome</keyword>
<dbReference type="InterPro" id="IPR052158">
    <property type="entry name" value="INH-QAR"/>
</dbReference>
<gene>
    <name evidence="2" type="ORF">SaccyDRAFT_3210</name>
</gene>
<name>H5XMS0_9PSEU</name>
<evidence type="ECO:0000259" key="1">
    <source>
        <dbReference type="Pfam" id="PF01965"/>
    </source>
</evidence>
<dbReference type="InterPro" id="IPR002818">
    <property type="entry name" value="DJ-1/PfpI"/>
</dbReference>
<evidence type="ECO:0000313" key="3">
    <source>
        <dbReference type="Proteomes" id="UP000002791"/>
    </source>
</evidence>
<dbReference type="PANTHER" id="PTHR43130">
    <property type="entry name" value="ARAC-FAMILY TRANSCRIPTIONAL REGULATOR"/>
    <property type="match status" value="1"/>
</dbReference>
<reference evidence="2 3" key="1">
    <citation type="submission" date="2011-11" db="EMBL/GenBank/DDBJ databases">
        <title>The Noncontiguous Finished sequence of Saccharomonospora cyanea NA-134.</title>
        <authorList>
            <consortium name="US DOE Joint Genome Institute"/>
            <person name="Lucas S."/>
            <person name="Han J."/>
            <person name="Lapidus A."/>
            <person name="Cheng J.-F."/>
            <person name="Goodwin L."/>
            <person name="Pitluck S."/>
            <person name="Peters L."/>
            <person name="Ovchinnikova G."/>
            <person name="Lu M."/>
            <person name="Detter J.C."/>
            <person name="Han C."/>
            <person name="Tapia R."/>
            <person name="Land M."/>
            <person name="Hauser L."/>
            <person name="Kyrpides N."/>
            <person name="Ivanova N."/>
            <person name="Pagani I."/>
            <person name="Brambilla E.-M."/>
            <person name="Klenk H.-P."/>
            <person name="Woyke T."/>
        </authorList>
    </citation>
    <scope>NUCLEOTIDE SEQUENCE [LARGE SCALE GENOMIC DNA]</scope>
    <source>
        <strain evidence="2 3">NA-134</strain>
    </source>
</reference>
<evidence type="ECO:0000313" key="2">
    <source>
        <dbReference type="EMBL" id="EHR62045.1"/>
    </source>
</evidence>
<dbReference type="PANTHER" id="PTHR43130:SF3">
    <property type="entry name" value="HTH-TYPE TRANSCRIPTIONAL REGULATOR RV1931C"/>
    <property type="match status" value="1"/>
</dbReference>
<feature type="domain" description="DJ-1/PfpI" evidence="1">
    <location>
        <begin position="3"/>
        <end position="170"/>
    </location>
</feature>
<proteinExistence type="predicted"/>
<dbReference type="OrthoDB" id="4265717at2"/>
<dbReference type="GO" id="GO:0003677">
    <property type="term" value="F:DNA binding"/>
    <property type="evidence" value="ECO:0007669"/>
    <property type="project" value="UniProtKB-KW"/>
</dbReference>
<dbReference type="STRING" id="882082.SaccyDRAFT_3210"/>
<dbReference type="Proteomes" id="UP000002791">
    <property type="component" value="Chromosome"/>
</dbReference>
<accession>H5XMS0</accession>
<dbReference type="CDD" id="cd03139">
    <property type="entry name" value="GATase1_PfpI_2"/>
    <property type="match status" value="1"/>
</dbReference>
<dbReference type="RefSeq" id="WP_005457526.1">
    <property type="nucleotide sequence ID" value="NZ_CM001440.1"/>
</dbReference>
<protein>
    <submittedName>
        <fullName evidence="2">Transcriptional regulator containing an amidase domain and an AraC-type DNA-binding HTH domain</fullName>
    </submittedName>
</protein>